<dbReference type="Pfam" id="PF00578">
    <property type="entry name" value="AhpC-TSA"/>
    <property type="match status" value="1"/>
</dbReference>
<dbReference type="PROSITE" id="PS00194">
    <property type="entry name" value="THIOREDOXIN_1"/>
    <property type="match status" value="1"/>
</dbReference>
<evidence type="ECO:0000259" key="3">
    <source>
        <dbReference type="PROSITE" id="PS51352"/>
    </source>
</evidence>
<keyword evidence="2" id="KW-0472">Membrane</keyword>
<accession>A0ABV2LW58</accession>
<dbReference type="PANTHER" id="PTHR42852:SF13">
    <property type="entry name" value="PROTEIN DIPZ"/>
    <property type="match status" value="1"/>
</dbReference>
<feature type="domain" description="Thioredoxin" evidence="3">
    <location>
        <begin position="41"/>
        <end position="189"/>
    </location>
</feature>
<dbReference type="Proteomes" id="UP001549146">
    <property type="component" value="Unassembled WGS sequence"/>
</dbReference>
<dbReference type="CDD" id="cd02966">
    <property type="entry name" value="TlpA_like_family"/>
    <property type="match status" value="1"/>
</dbReference>
<keyword evidence="2" id="KW-1133">Transmembrane helix</keyword>
<dbReference type="RefSeq" id="WP_354508305.1">
    <property type="nucleotide sequence ID" value="NZ_JBEPMO010000006.1"/>
</dbReference>
<dbReference type="EMBL" id="JBEPMO010000006">
    <property type="protein sequence ID" value="MET3731748.1"/>
    <property type="molecule type" value="Genomic_DNA"/>
</dbReference>
<dbReference type="GO" id="GO:0016853">
    <property type="term" value="F:isomerase activity"/>
    <property type="evidence" value="ECO:0007669"/>
    <property type="project" value="UniProtKB-KW"/>
</dbReference>
<sequence length="190" mass="21407">MKADKGIIISGIILVVLGLSFFTPFGDWATNLLNEKTLAGPNKEKPVREFSLQDENMNISLKGYNGTKDANLQDFIGKPTVLNFWGSWCPPCVEEMPSIQALYESKGQDVNIVLITMKDKPEKFVPFLTKHTYTMPVYEAATLLPKVLIPGSFPTTYILDKEGNIVMKEIKTRDWNSPDIHKLLNELQSK</sequence>
<organism evidence="4 5">
    <name type="scientific">Moheibacter stercoris</name>
    <dbReference type="NCBI Taxonomy" id="1628251"/>
    <lineage>
        <taxon>Bacteria</taxon>
        <taxon>Pseudomonadati</taxon>
        <taxon>Bacteroidota</taxon>
        <taxon>Flavobacteriia</taxon>
        <taxon>Flavobacteriales</taxon>
        <taxon>Weeksellaceae</taxon>
        <taxon>Moheibacter</taxon>
    </lineage>
</organism>
<name>A0ABV2LW58_9FLAO</name>
<dbReference type="InterPro" id="IPR050553">
    <property type="entry name" value="Thioredoxin_ResA/DsbE_sf"/>
</dbReference>
<keyword evidence="4" id="KW-0413">Isomerase</keyword>
<keyword evidence="5" id="KW-1185">Reference proteome</keyword>
<dbReference type="SUPFAM" id="SSF52833">
    <property type="entry name" value="Thioredoxin-like"/>
    <property type="match status" value="1"/>
</dbReference>
<dbReference type="InterPro" id="IPR017937">
    <property type="entry name" value="Thioredoxin_CS"/>
</dbReference>
<evidence type="ECO:0000256" key="1">
    <source>
        <dbReference type="ARBA" id="ARBA00023284"/>
    </source>
</evidence>
<dbReference type="InterPro" id="IPR013766">
    <property type="entry name" value="Thioredoxin_domain"/>
</dbReference>
<evidence type="ECO:0000313" key="5">
    <source>
        <dbReference type="Proteomes" id="UP001549146"/>
    </source>
</evidence>
<feature type="transmembrane region" description="Helical" evidence="2">
    <location>
        <begin position="7"/>
        <end position="26"/>
    </location>
</feature>
<evidence type="ECO:0000313" key="4">
    <source>
        <dbReference type="EMBL" id="MET3731748.1"/>
    </source>
</evidence>
<dbReference type="InterPro" id="IPR036249">
    <property type="entry name" value="Thioredoxin-like_sf"/>
</dbReference>
<keyword evidence="2" id="KW-0812">Transmembrane</keyword>
<protein>
    <submittedName>
        <fullName evidence="4">Thiol-disulfide isomerase/thioredoxin</fullName>
    </submittedName>
</protein>
<dbReference type="PANTHER" id="PTHR42852">
    <property type="entry name" value="THIOL:DISULFIDE INTERCHANGE PROTEIN DSBE"/>
    <property type="match status" value="1"/>
</dbReference>
<evidence type="ECO:0000256" key="2">
    <source>
        <dbReference type="SAM" id="Phobius"/>
    </source>
</evidence>
<proteinExistence type="predicted"/>
<reference evidence="4 5" key="1">
    <citation type="submission" date="2024-06" db="EMBL/GenBank/DDBJ databases">
        <title>Genomic Encyclopedia of Type Strains, Phase IV (KMG-IV): sequencing the most valuable type-strain genomes for metagenomic binning, comparative biology and taxonomic classification.</title>
        <authorList>
            <person name="Goeker M."/>
        </authorList>
    </citation>
    <scope>NUCLEOTIDE SEQUENCE [LARGE SCALE GENOMIC DNA]</scope>
    <source>
        <strain evidence="4 5">DSM 29388</strain>
    </source>
</reference>
<dbReference type="Gene3D" id="3.40.30.10">
    <property type="entry name" value="Glutaredoxin"/>
    <property type="match status" value="1"/>
</dbReference>
<dbReference type="InterPro" id="IPR000866">
    <property type="entry name" value="AhpC/TSA"/>
</dbReference>
<comment type="caution">
    <text evidence="4">The sequence shown here is derived from an EMBL/GenBank/DDBJ whole genome shotgun (WGS) entry which is preliminary data.</text>
</comment>
<dbReference type="PROSITE" id="PS51352">
    <property type="entry name" value="THIOREDOXIN_2"/>
    <property type="match status" value="1"/>
</dbReference>
<keyword evidence="1" id="KW-0676">Redox-active center</keyword>
<gene>
    <name evidence="4" type="ORF">ABID46_001329</name>
</gene>